<dbReference type="Gene3D" id="1.10.10.10">
    <property type="entry name" value="Winged helix-like DNA-binding domain superfamily/Winged helix DNA-binding domain"/>
    <property type="match status" value="1"/>
</dbReference>
<dbReference type="Pfam" id="PF13518">
    <property type="entry name" value="HTH_28"/>
    <property type="match status" value="1"/>
</dbReference>
<feature type="compositionally biased region" description="Basic residues" evidence="2">
    <location>
        <begin position="114"/>
        <end position="127"/>
    </location>
</feature>
<name>A0A4Q9XXV9_9LACO</name>
<protein>
    <submittedName>
        <fullName evidence="4">Transposase</fullName>
    </submittedName>
</protein>
<dbReference type="InterPro" id="IPR052057">
    <property type="entry name" value="IS150/IS1296_orfA-like"/>
</dbReference>
<dbReference type="InterPro" id="IPR055247">
    <property type="entry name" value="InsJ-like_HTH"/>
</dbReference>
<dbReference type="Proteomes" id="UP000292648">
    <property type="component" value="Unassembled WGS sequence"/>
</dbReference>
<reference evidence="4 5" key="1">
    <citation type="submission" date="2019-01" db="EMBL/GenBank/DDBJ databases">
        <title>Draft genome sequence of Lactobacillus paraplantarum OSY-TC318, a Producer of the novel lantibiotic Paraplantaracin TC318.</title>
        <authorList>
            <person name="Hussein W.E."/>
            <person name="Huang E."/>
            <person name="Yousef A.E."/>
        </authorList>
    </citation>
    <scope>NUCLEOTIDE SEQUENCE [LARGE SCALE GENOMIC DNA]</scope>
    <source>
        <strain evidence="4 5">OSY-TC318</strain>
    </source>
</reference>
<dbReference type="GO" id="GO:0043565">
    <property type="term" value="F:sequence-specific DNA binding"/>
    <property type="evidence" value="ECO:0007669"/>
    <property type="project" value="InterPro"/>
</dbReference>
<feature type="region of interest" description="Disordered" evidence="2">
    <location>
        <begin position="108"/>
        <end position="132"/>
    </location>
</feature>
<dbReference type="InterPro" id="IPR010921">
    <property type="entry name" value="Trp_repressor/repl_initiator"/>
</dbReference>
<dbReference type="PANTHER" id="PTHR33795:SF1">
    <property type="entry name" value="INSERTION ELEMENT IS150 PROTEIN INSJ"/>
    <property type="match status" value="1"/>
</dbReference>
<accession>A0A4Q9XXV9</accession>
<feature type="domain" description="Insertion element IS150 protein InsJ-like helix-turn-helix" evidence="3">
    <location>
        <begin position="9"/>
        <end position="56"/>
    </location>
</feature>
<evidence type="ECO:0000256" key="2">
    <source>
        <dbReference type="SAM" id="MobiDB-lite"/>
    </source>
</evidence>
<dbReference type="SUPFAM" id="SSF48295">
    <property type="entry name" value="TrpR-like"/>
    <property type="match status" value="2"/>
</dbReference>
<comment type="similarity">
    <text evidence="1">Belongs to the IS150/IS1296 orfA family.</text>
</comment>
<dbReference type="InterPro" id="IPR036388">
    <property type="entry name" value="WH-like_DNA-bd_sf"/>
</dbReference>
<evidence type="ECO:0000259" key="3">
    <source>
        <dbReference type="Pfam" id="PF13518"/>
    </source>
</evidence>
<comment type="caution">
    <text evidence="4">The sequence shown here is derived from an EMBL/GenBank/DDBJ whole genome shotgun (WGS) entry which is preliminary data.</text>
</comment>
<dbReference type="PANTHER" id="PTHR33795">
    <property type="entry name" value="INSERTION ELEMENT IS150 PROTEIN INSJ"/>
    <property type="match status" value="1"/>
</dbReference>
<sequence length="163" mass="19228">MVKYSSVLKAQIINEHLSDGTSGAELARNHQLPKRQVNRWLQQYHLNGIETLKRYKTGRKFSAEFKWYVINYYQTHDESLAEVAGKYNVLACQISVWRKTLIRDGYSSLEPHPKGRSTKTKRSKKQIRQLEKQSEIERLRSEIAQKNQEFYDAKLENDILKNQ</sequence>
<dbReference type="AlphaFoldDB" id="A0A4Q9XXV9"/>
<proteinExistence type="inferred from homology"/>
<evidence type="ECO:0000313" key="4">
    <source>
        <dbReference type="EMBL" id="TBX36583.1"/>
    </source>
</evidence>
<evidence type="ECO:0000313" key="5">
    <source>
        <dbReference type="Proteomes" id="UP000292648"/>
    </source>
</evidence>
<gene>
    <name evidence="4" type="ORF">EUZ87_16085</name>
</gene>
<dbReference type="Gene3D" id="1.10.10.60">
    <property type="entry name" value="Homeodomain-like"/>
    <property type="match status" value="1"/>
</dbReference>
<evidence type="ECO:0000256" key="1">
    <source>
        <dbReference type="ARBA" id="ARBA00038232"/>
    </source>
</evidence>
<dbReference type="EMBL" id="SEHH01000171">
    <property type="protein sequence ID" value="TBX36583.1"/>
    <property type="molecule type" value="Genomic_DNA"/>
</dbReference>
<organism evidence="4 5">
    <name type="scientific">Lactiplantibacillus paraplantarum</name>
    <dbReference type="NCBI Taxonomy" id="60520"/>
    <lineage>
        <taxon>Bacteria</taxon>
        <taxon>Bacillati</taxon>
        <taxon>Bacillota</taxon>
        <taxon>Bacilli</taxon>
        <taxon>Lactobacillales</taxon>
        <taxon>Lactobacillaceae</taxon>
        <taxon>Lactiplantibacillus</taxon>
    </lineage>
</organism>